<evidence type="ECO:0000256" key="1">
    <source>
        <dbReference type="SAM" id="SignalP"/>
    </source>
</evidence>
<proteinExistence type="predicted"/>
<dbReference type="RefSeq" id="WP_386843399.1">
    <property type="nucleotide sequence ID" value="NZ_JBHUMK010000014.1"/>
</dbReference>
<dbReference type="Proteomes" id="UP001597475">
    <property type="component" value="Unassembled WGS sequence"/>
</dbReference>
<keyword evidence="4" id="KW-1185">Reference proteome</keyword>
<dbReference type="InterPro" id="IPR000601">
    <property type="entry name" value="PKD_dom"/>
</dbReference>
<dbReference type="Gene3D" id="2.60.40.10">
    <property type="entry name" value="Immunoglobulins"/>
    <property type="match status" value="1"/>
</dbReference>
<name>A0ABW5P2R1_9DEIO</name>
<gene>
    <name evidence="3" type="ORF">ACFSR9_04320</name>
</gene>
<evidence type="ECO:0000313" key="4">
    <source>
        <dbReference type="Proteomes" id="UP001597475"/>
    </source>
</evidence>
<evidence type="ECO:0000313" key="3">
    <source>
        <dbReference type="EMBL" id="MFD2608668.1"/>
    </source>
</evidence>
<dbReference type="CDD" id="cd00146">
    <property type="entry name" value="PKD"/>
    <property type="match status" value="1"/>
</dbReference>
<organism evidence="3 4">
    <name type="scientific">Deinococcus taklimakanensis</name>
    <dbReference type="NCBI Taxonomy" id="536443"/>
    <lineage>
        <taxon>Bacteria</taxon>
        <taxon>Thermotogati</taxon>
        <taxon>Deinococcota</taxon>
        <taxon>Deinococci</taxon>
        <taxon>Deinococcales</taxon>
        <taxon>Deinococcaceae</taxon>
        <taxon>Deinococcus</taxon>
    </lineage>
</organism>
<accession>A0ABW5P2R1</accession>
<dbReference type="Pfam" id="PF00188">
    <property type="entry name" value="CAP"/>
    <property type="match status" value="1"/>
</dbReference>
<dbReference type="SUPFAM" id="SSF55797">
    <property type="entry name" value="PR-1-like"/>
    <property type="match status" value="1"/>
</dbReference>
<evidence type="ECO:0000259" key="2">
    <source>
        <dbReference type="PROSITE" id="PS50093"/>
    </source>
</evidence>
<dbReference type="Gene3D" id="3.40.33.10">
    <property type="entry name" value="CAP"/>
    <property type="match status" value="1"/>
</dbReference>
<keyword evidence="1" id="KW-0732">Signal</keyword>
<dbReference type="InterPro" id="IPR013783">
    <property type="entry name" value="Ig-like_fold"/>
</dbReference>
<dbReference type="EMBL" id="JBHUMK010000014">
    <property type="protein sequence ID" value="MFD2608668.1"/>
    <property type="molecule type" value="Genomic_DNA"/>
</dbReference>
<dbReference type="InterPro" id="IPR014044">
    <property type="entry name" value="CAP_dom"/>
</dbReference>
<protein>
    <submittedName>
        <fullName evidence="3">CAP domain-containing protein</fullName>
    </submittedName>
</protein>
<dbReference type="SUPFAM" id="SSF49299">
    <property type="entry name" value="PKD domain"/>
    <property type="match status" value="1"/>
</dbReference>
<feature type="domain" description="PKD" evidence="2">
    <location>
        <begin position="66"/>
        <end position="125"/>
    </location>
</feature>
<dbReference type="PANTHER" id="PTHR31157">
    <property type="entry name" value="SCP DOMAIN-CONTAINING PROTEIN"/>
    <property type="match status" value="1"/>
</dbReference>
<dbReference type="CDD" id="cd05379">
    <property type="entry name" value="CAP_bacterial"/>
    <property type="match status" value="1"/>
</dbReference>
<dbReference type="InterPro" id="IPR035940">
    <property type="entry name" value="CAP_sf"/>
</dbReference>
<dbReference type="PANTHER" id="PTHR31157:SF1">
    <property type="entry name" value="SCP DOMAIN-CONTAINING PROTEIN"/>
    <property type="match status" value="1"/>
</dbReference>
<feature type="chain" id="PRO_5046401444" evidence="1">
    <location>
        <begin position="31"/>
        <end position="349"/>
    </location>
</feature>
<reference evidence="4" key="1">
    <citation type="journal article" date="2019" name="Int. J. Syst. Evol. Microbiol.">
        <title>The Global Catalogue of Microorganisms (GCM) 10K type strain sequencing project: providing services to taxonomists for standard genome sequencing and annotation.</title>
        <authorList>
            <consortium name="The Broad Institute Genomics Platform"/>
            <consortium name="The Broad Institute Genome Sequencing Center for Infectious Disease"/>
            <person name="Wu L."/>
            <person name="Ma J."/>
        </authorList>
    </citation>
    <scope>NUCLEOTIDE SEQUENCE [LARGE SCALE GENOMIC DNA]</scope>
    <source>
        <strain evidence="4">KCTC 33842</strain>
    </source>
</reference>
<feature type="signal peptide" evidence="1">
    <location>
        <begin position="1"/>
        <end position="30"/>
    </location>
</feature>
<dbReference type="InterPro" id="IPR035986">
    <property type="entry name" value="PKD_dom_sf"/>
</dbReference>
<comment type="caution">
    <text evidence="3">The sequence shown here is derived from an EMBL/GenBank/DDBJ whole genome shotgun (WGS) entry which is preliminary data.</text>
</comment>
<dbReference type="PROSITE" id="PS50093">
    <property type="entry name" value="PKD"/>
    <property type="match status" value="1"/>
</dbReference>
<sequence length="349" mass="36441">MTRPRFPVRHAALAALLAAAPWTTCLDALAASAPTFQIGYQSDSELKAPLVVTFRATLPHGYRVSWTFGDGTGSVVAGAVGGGPVTLPHTYYRPGVYAVQAELLDSGDRVVSRARGEVQVKSAGAEAVALTLLLGRGTLKVSALGSVLYAPNPVQLSVNGQAVKEGQAIQLGTGGVGTGRVQVRGVARTSAGQTASQELTFTLAPLGGSDPFEAEVLRLTNRARAQGWNCATLRTGGPALPPLKGSATLDTAALAQSAGMALAGYFDHQSKLDGSAPMRRVQAAGMRPSTAAENIAAGQETPQEVVDGWLRSPGHCRNIMGEFTLIGVSYVTRADSPYKRYWTQVFARP</sequence>